<evidence type="ECO:0000313" key="7">
    <source>
        <dbReference type="EMBL" id="QBM26307.1"/>
    </source>
</evidence>
<dbReference type="Gene3D" id="3.40.50.2300">
    <property type="match status" value="1"/>
</dbReference>
<name>A0A4P6WSH3_HYDPS</name>
<dbReference type="InterPro" id="IPR017867">
    <property type="entry name" value="Tyr_phospatase_low_mol_wt"/>
</dbReference>
<feature type="active site" description="Nucleophile" evidence="5">
    <location>
        <position position="18"/>
    </location>
</feature>
<dbReference type="EMBL" id="CP037867">
    <property type="protein sequence ID" value="QBM26307.1"/>
    <property type="molecule type" value="Genomic_DNA"/>
</dbReference>
<evidence type="ECO:0000256" key="3">
    <source>
        <dbReference type="ARBA" id="ARBA00022801"/>
    </source>
</evidence>
<gene>
    <name evidence="7" type="primary">yfkJ</name>
    <name evidence="7" type="ORF">HPF_01360</name>
</gene>
<evidence type="ECO:0000256" key="5">
    <source>
        <dbReference type="PIRSR" id="PIRSR617867-1"/>
    </source>
</evidence>
<keyword evidence="8" id="KW-1185">Reference proteome</keyword>
<dbReference type="SMART" id="SM00226">
    <property type="entry name" value="LMWPc"/>
    <property type="match status" value="1"/>
</dbReference>
<proteinExistence type="inferred from homology"/>
<accession>A0A4P6WSH3</accession>
<dbReference type="GO" id="GO:0004725">
    <property type="term" value="F:protein tyrosine phosphatase activity"/>
    <property type="evidence" value="ECO:0007669"/>
    <property type="project" value="UniProtKB-EC"/>
</dbReference>
<comment type="similarity">
    <text evidence="1">Belongs to the low molecular weight phosphotyrosine protein phosphatase family.</text>
</comment>
<evidence type="ECO:0000256" key="2">
    <source>
        <dbReference type="ARBA" id="ARBA00013064"/>
    </source>
</evidence>
<dbReference type="KEGG" id="hpse:HPF_01360"/>
<dbReference type="InterPro" id="IPR036196">
    <property type="entry name" value="Ptyr_pPase_sf"/>
</dbReference>
<dbReference type="CDD" id="cd16343">
    <property type="entry name" value="LMWPTP"/>
    <property type="match status" value="1"/>
</dbReference>
<feature type="active site" description="Proton donor" evidence="5">
    <location>
        <position position="135"/>
    </location>
</feature>
<dbReference type="InterPro" id="IPR023485">
    <property type="entry name" value="Ptyr_pPase"/>
</dbReference>
<reference evidence="7 8" key="1">
    <citation type="submission" date="2019-03" db="EMBL/GenBank/DDBJ databases">
        <authorList>
            <person name="Sebastian G."/>
            <person name="Baumann P."/>
            <person name="Ruckert C."/>
            <person name="Kalinowski J."/>
            <person name="Nebel B."/>
            <person name="Takors R."/>
            <person name="Blombach B."/>
        </authorList>
    </citation>
    <scope>NUCLEOTIDE SEQUENCE [LARGE SCALE GENOMIC DNA]</scope>
    <source>
        <strain evidence="7 8">DSM 1084</strain>
    </source>
</reference>
<dbReference type="InterPro" id="IPR050438">
    <property type="entry name" value="LMW_PTPase"/>
</dbReference>
<dbReference type="FunFam" id="3.40.50.2300:FF:000113">
    <property type="entry name" value="Low molecular weight protein-tyrosine-phosphatase"/>
    <property type="match status" value="1"/>
</dbReference>
<evidence type="ECO:0000313" key="8">
    <source>
        <dbReference type="Proteomes" id="UP000293912"/>
    </source>
</evidence>
<keyword evidence="4" id="KW-0904">Protein phosphatase</keyword>
<dbReference type="EC" id="3.1.3.48" evidence="2"/>
<evidence type="ECO:0000256" key="1">
    <source>
        <dbReference type="ARBA" id="ARBA00011063"/>
    </source>
</evidence>
<dbReference type="PANTHER" id="PTHR11717:SF7">
    <property type="entry name" value="LOW MOLECULAR WEIGHT PHOSPHOTYROSINE PROTEIN PHOSPHATASE"/>
    <property type="match status" value="1"/>
</dbReference>
<dbReference type="Pfam" id="PF01451">
    <property type="entry name" value="LMWPc"/>
    <property type="match status" value="1"/>
</dbReference>
<dbReference type="SUPFAM" id="SSF52788">
    <property type="entry name" value="Phosphotyrosine protein phosphatases I"/>
    <property type="match status" value="1"/>
</dbReference>
<dbReference type="Proteomes" id="UP000293912">
    <property type="component" value="Chromosome"/>
</dbReference>
<dbReference type="PRINTS" id="PR00719">
    <property type="entry name" value="LMWPTPASE"/>
</dbReference>
<feature type="domain" description="Phosphotyrosine protein phosphatase I" evidence="6">
    <location>
        <begin position="12"/>
        <end position="161"/>
    </location>
</feature>
<evidence type="ECO:0000259" key="6">
    <source>
        <dbReference type="SMART" id="SM00226"/>
    </source>
</evidence>
<protein>
    <recommendedName>
        <fullName evidence="2">protein-tyrosine-phosphatase</fullName>
        <ecNumber evidence="2">3.1.3.48</ecNumber>
    </recommendedName>
</protein>
<organism evidence="7 8">
    <name type="scientific">Hydrogenophaga pseudoflava</name>
    <name type="common">Pseudomonas carboxydoflava</name>
    <dbReference type="NCBI Taxonomy" id="47421"/>
    <lineage>
        <taxon>Bacteria</taxon>
        <taxon>Pseudomonadati</taxon>
        <taxon>Pseudomonadota</taxon>
        <taxon>Betaproteobacteria</taxon>
        <taxon>Burkholderiales</taxon>
        <taxon>Comamonadaceae</taxon>
        <taxon>Hydrogenophaga</taxon>
    </lineage>
</organism>
<keyword evidence="3 7" id="KW-0378">Hydrolase</keyword>
<sequence length="171" mass="19101">MQAMNAVTPSLYRILFVCMGNICRSPTAHGVFEAKVREAGLTERVEVDSAGTHNYHVGAPPDHRSQAHALRRGYDLSNQRARQLTADDFEAFDLVLVMDWENQVAAERLCPPRHIRKLRRFAEFCERHDSPIVPDPYQGGPDGFEHVLDLVEDGSEGLLAHVRGQLGLGTD</sequence>
<feature type="active site" evidence="5">
    <location>
        <position position="24"/>
    </location>
</feature>
<dbReference type="AlphaFoldDB" id="A0A4P6WSH3"/>
<evidence type="ECO:0000256" key="4">
    <source>
        <dbReference type="ARBA" id="ARBA00022912"/>
    </source>
</evidence>
<dbReference type="PANTHER" id="PTHR11717">
    <property type="entry name" value="LOW MOLECULAR WEIGHT PROTEIN TYROSINE PHOSPHATASE"/>
    <property type="match status" value="1"/>
</dbReference>